<evidence type="ECO:0000256" key="1">
    <source>
        <dbReference type="SAM" id="SignalP"/>
    </source>
</evidence>
<dbReference type="AlphaFoldDB" id="A0A1M5ZS55"/>
<feature type="signal peptide" evidence="1">
    <location>
        <begin position="1"/>
        <end position="25"/>
    </location>
</feature>
<sequence length="122" mass="13603">MKGNKYKIIVSTLILLFLCAVPAYALSLTCKSQFTSTGISNPYIGGLSYTTGSGYDSYEIDSYLFQDGSIVDEDHDSDSSWAQGDIGCNNPTGYQNWTIRGYHIGWIQENDITNTTREIYNE</sequence>
<organism evidence="2 3">
    <name type="scientific">Desulfosporosinus lacus DSM 15449</name>
    <dbReference type="NCBI Taxonomy" id="1121420"/>
    <lineage>
        <taxon>Bacteria</taxon>
        <taxon>Bacillati</taxon>
        <taxon>Bacillota</taxon>
        <taxon>Clostridia</taxon>
        <taxon>Eubacteriales</taxon>
        <taxon>Desulfitobacteriaceae</taxon>
        <taxon>Desulfosporosinus</taxon>
    </lineage>
</organism>
<evidence type="ECO:0000313" key="3">
    <source>
        <dbReference type="Proteomes" id="UP000183954"/>
    </source>
</evidence>
<dbReference type="OrthoDB" id="10003576at2"/>
<dbReference type="RefSeq" id="WP_073031090.1">
    <property type="nucleotide sequence ID" value="NZ_FQXJ01000014.1"/>
</dbReference>
<accession>A0A1M5ZS55</accession>
<proteinExistence type="predicted"/>
<keyword evidence="1" id="KW-0732">Signal</keyword>
<dbReference type="STRING" id="1121420.SAMN02746098_03601"/>
<name>A0A1M5ZS55_9FIRM</name>
<dbReference type="Proteomes" id="UP000183954">
    <property type="component" value="Unassembled WGS sequence"/>
</dbReference>
<dbReference type="EMBL" id="FQXJ01000014">
    <property type="protein sequence ID" value="SHI27022.1"/>
    <property type="molecule type" value="Genomic_DNA"/>
</dbReference>
<gene>
    <name evidence="2" type="ORF">SAMN02746098_03601</name>
</gene>
<protein>
    <submittedName>
        <fullName evidence="2">Uncharacterized protein</fullName>
    </submittedName>
</protein>
<keyword evidence="3" id="KW-1185">Reference proteome</keyword>
<evidence type="ECO:0000313" key="2">
    <source>
        <dbReference type="EMBL" id="SHI27022.1"/>
    </source>
</evidence>
<feature type="chain" id="PRO_5013359471" evidence="1">
    <location>
        <begin position="26"/>
        <end position="122"/>
    </location>
</feature>
<reference evidence="3" key="1">
    <citation type="submission" date="2016-11" db="EMBL/GenBank/DDBJ databases">
        <authorList>
            <person name="Varghese N."/>
            <person name="Submissions S."/>
        </authorList>
    </citation>
    <scope>NUCLEOTIDE SEQUENCE [LARGE SCALE GENOMIC DNA]</scope>
    <source>
        <strain evidence="3">DSM 15449</strain>
    </source>
</reference>